<accession>A0A3N1HK80</accession>
<protein>
    <recommendedName>
        <fullName evidence="3">DUF3027 family protein</fullName>
    </recommendedName>
</protein>
<dbReference type="InParanoid" id="A0A3N1HK80"/>
<evidence type="ECO:0000313" key="2">
    <source>
        <dbReference type="Proteomes" id="UP000276232"/>
    </source>
</evidence>
<dbReference type="Proteomes" id="UP000276232">
    <property type="component" value="Unassembled WGS sequence"/>
</dbReference>
<reference evidence="1 2" key="1">
    <citation type="journal article" date="2015" name="Stand. Genomic Sci.">
        <title>Genomic Encyclopedia of Bacterial and Archaeal Type Strains, Phase III: the genomes of soil and plant-associated and newly described type strains.</title>
        <authorList>
            <person name="Whitman W.B."/>
            <person name="Woyke T."/>
            <person name="Klenk H.P."/>
            <person name="Zhou Y."/>
            <person name="Lilburn T.G."/>
            <person name="Beck B.J."/>
            <person name="De Vos P."/>
            <person name="Vandamme P."/>
            <person name="Eisen J.A."/>
            <person name="Garrity G."/>
            <person name="Hugenholtz P."/>
            <person name="Kyrpides N.C."/>
        </authorList>
    </citation>
    <scope>NUCLEOTIDE SEQUENCE [LARGE SCALE GENOMIC DNA]</scope>
    <source>
        <strain evidence="1 2">CECT 7306</strain>
    </source>
</reference>
<sequence length="261" mass="27500">MPAATPVRRRRAPASDAVLAGAVEVARAAALEVAGRGPRGEELVGEHLGARVEGERLMSHDFACTAPGYHGWTWTVTVARAPRAKAVTVCEAELIAGDEAVLAPEWLPWAERIRPGDVGPADVLPRVEDDERLVPGLVATGEEDEDQVAELVPGVGRVRVLSRDGRLDAAERWYTGEHGPQAESARASAAGCGSCGFYLPLPGAMRQVFGVCANAWSPSDGTVVSVDHGCGAHSETDVEVRRELVPAPVVDDQVLDVVPVA</sequence>
<evidence type="ECO:0008006" key="3">
    <source>
        <dbReference type="Google" id="ProtNLM"/>
    </source>
</evidence>
<organism evidence="1 2">
    <name type="scientific">Pseudokineococcus lusitanus</name>
    <dbReference type="NCBI Taxonomy" id="763993"/>
    <lineage>
        <taxon>Bacteria</taxon>
        <taxon>Bacillati</taxon>
        <taxon>Actinomycetota</taxon>
        <taxon>Actinomycetes</taxon>
        <taxon>Kineosporiales</taxon>
        <taxon>Kineosporiaceae</taxon>
        <taxon>Pseudokineococcus</taxon>
    </lineage>
</organism>
<dbReference type="AlphaFoldDB" id="A0A3N1HK80"/>
<dbReference type="RefSeq" id="WP_199720166.1">
    <property type="nucleotide sequence ID" value="NZ_RJKN01000005.1"/>
</dbReference>
<dbReference type="Pfam" id="PF11228">
    <property type="entry name" value="DUF3027"/>
    <property type="match status" value="1"/>
</dbReference>
<dbReference type="InterPro" id="IPR021391">
    <property type="entry name" value="DUF3027"/>
</dbReference>
<keyword evidence="2" id="KW-1185">Reference proteome</keyword>
<name>A0A3N1HK80_9ACTN</name>
<evidence type="ECO:0000313" key="1">
    <source>
        <dbReference type="EMBL" id="ROP42890.1"/>
    </source>
</evidence>
<comment type="caution">
    <text evidence="1">The sequence shown here is derived from an EMBL/GenBank/DDBJ whole genome shotgun (WGS) entry which is preliminary data.</text>
</comment>
<proteinExistence type="predicted"/>
<gene>
    <name evidence="1" type="ORF">EDC03_2178</name>
</gene>
<dbReference type="EMBL" id="RJKN01000005">
    <property type="protein sequence ID" value="ROP42890.1"/>
    <property type="molecule type" value="Genomic_DNA"/>
</dbReference>